<name>A0A4D8RBS7_AZOBR</name>
<protein>
    <recommendedName>
        <fullName evidence="4">CopL family metal-binding regulatory protein</fullName>
    </recommendedName>
</protein>
<organism evidence="2 3">
    <name type="scientific">Azospirillum brasilense</name>
    <dbReference type="NCBI Taxonomy" id="192"/>
    <lineage>
        <taxon>Bacteria</taxon>
        <taxon>Pseudomonadati</taxon>
        <taxon>Pseudomonadota</taxon>
        <taxon>Alphaproteobacteria</taxon>
        <taxon>Rhodospirillales</taxon>
        <taxon>Azospirillaceae</taxon>
        <taxon>Azospirillum</taxon>
    </lineage>
</organism>
<evidence type="ECO:0000256" key="1">
    <source>
        <dbReference type="SAM" id="SignalP"/>
    </source>
</evidence>
<gene>
    <name evidence="2" type="ORF">D3869_16610</name>
</gene>
<reference evidence="2 3" key="1">
    <citation type="submission" date="2018-09" db="EMBL/GenBank/DDBJ databases">
        <title>Whole genome based analysis of evolution and adaptive divergence in Indian and Brazilian strains of Azospirillum brasilense.</title>
        <authorList>
            <person name="Singh C."/>
            <person name="Tripathi A.K."/>
        </authorList>
    </citation>
    <scope>NUCLEOTIDE SEQUENCE [LARGE SCALE GENOMIC DNA]</scope>
    <source>
        <strain evidence="2 3">MTCC4039</strain>
        <plasmid evidence="2 3">p1</plasmid>
    </source>
</reference>
<proteinExistence type="predicted"/>
<feature type="signal peptide" evidence="1">
    <location>
        <begin position="1"/>
        <end position="26"/>
    </location>
</feature>
<evidence type="ECO:0000313" key="3">
    <source>
        <dbReference type="Proteomes" id="UP000298693"/>
    </source>
</evidence>
<feature type="chain" id="PRO_5020421778" description="CopL family metal-binding regulatory protein" evidence="1">
    <location>
        <begin position="27"/>
        <end position="129"/>
    </location>
</feature>
<geneLocation type="plasmid" evidence="2">
    <name>p1</name>
</geneLocation>
<dbReference type="AlphaFoldDB" id="A0A4D8RBS7"/>
<keyword evidence="1" id="KW-0732">Signal</keyword>
<dbReference type="Proteomes" id="UP000298693">
    <property type="component" value="Plasmid p1"/>
</dbReference>
<dbReference type="EMBL" id="CP032346">
    <property type="protein sequence ID" value="QCO16919.1"/>
    <property type="molecule type" value="Genomic_DNA"/>
</dbReference>
<sequence length="129" mass="13614">MWRATRSSVRRVVVSLLMLATLLVYAAPSHANLGPHHASQTPHEHVLVDDHGDAIATVPDHEHKEAPCGDLGLLDEGACCSVAQCVTMHGGLPAAMVEAFTPRLNTSQHLPALATPDGIGIDPAIRPPL</sequence>
<evidence type="ECO:0008006" key="4">
    <source>
        <dbReference type="Google" id="ProtNLM"/>
    </source>
</evidence>
<evidence type="ECO:0000313" key="2">
    <source>
        <dbReference type="EMBL" id="QCO16919.1"/>
    </source>
</evidence>
<accession>A0A4D8RBS7</accession>
<keyword evidence="2" id="KW-0614">Plasmid</keyword>